<proteinExistence type="predicted"/>
<name>A0ACC2KAD5_PERAE</name>
<comment type="caution">
    <text evidence="1">The sequence shown here is derived from an EMBL/GenBank/DDBJ whole genome shotgun (WGS) entry which is preliminary data.</text>
</comment>
<gene>
    <name evidence="1" type="ORF">MRB53_014258</name>
</gene>
<keyword evidence="2" id="KW-1185">Reference proteome</keyword>
<evidence type="ECO:0000313" key="2">
    <source>
        <dbReference type="Proteomes" id="UP001234297"/>
    </source>
</evidence>
<sequence length="71" mass="7979">MSSKQASQNPSPFVLDIDESRFLGKLSLRKRFKGTGPLTAYCQRNSNLFHGIRWVFTSFGKEPDEILACVG</sequence>
<evidence type="ECO:0000313" key="1">
    <source>
        <dbReference type="EMBL" id="KAJ8618072.1"/>
    </source>
</evidence>
<dbReference type="EMBL" id="CM056812">
    <property type="protein sequence ID" value="KAJ8618072.1"/>
    <property type="molecule type" value="Genomic_DNA"/>
</dbReference>
<reference evidence="1 2" key="1">
    <citation type="journal article" date="2022" name="Hortic Res">
        <title>A haplotype resolved chromosomal level avocado genome allows analysis of novel avocado genes.</title>
        <authorList>
            <person name="Nath O."/>
            <person name="Fletcher S.J."/>
            <person name="Hayward A."/>
            <person name="Shaw L.M."/>
            <person name="Masouleh A.K."/>
            <person name="Furtado A."/>
            <person name="Henry R.J."/>
            <person name="Mitter N."/>
        </authorList>
    </citation>
    <scope>NUCLEOTIDE SEQUENCE [LARGE SCALE GENOMIC DNA]</scope>
    <source>
        <strain evidence="2">cv. Hass</strain>
    </source>
</reference>
<accession>A0ACC2KAD5</accession>
<protein>
    <submittedName>
        <fullName evidence="1">Uncharacterized protein</fullName>
    </submittedName>
</protein>
<organism evidence="1 2">
    <name type="scientific">Persea americana</name>
    <name type="common">Avocado</name>
    <dbReference type="NCBI Taxonomy" id="3435"/>
    <lineage>
        <taxon>Eukaryota</taxon>
        <taxon>Viridiplantae</taxon>
        <taxon>Streptophyta</taxon>
        <taxon>Embryophyta</taxon>
        <taxon>Tracheophyta</taxon>
        <taxon>Spermatophyta</taxon>
        <taxon>Magnoliopsida</taxon>
        <taxon>Magnoliidae</taxon>
        <taxon>Laurales</taxon>
        <taxon>Lauraceae</taxon>
        <taxon>Persea</taxon>
    </lineage>
</organism>
<dbReference type="Proteomes" id="UP001234297">
    <property type="component" value="Chromosome 4"/>
</dbReference>